<evidence type="ECO:0000313" key="3">
    <source>
        <dbReference type="Proteomes" id="UP001642484"/>
    </source>
</evidence>
<feature type="chain" id="PRO_5045824364" evidence="1">
    <location>
        <begin position="22"/>
        <end position="235"/>
    </location>
</feature>
<sequence>MAFPARHRAACTWLLLAMAAAEPKPVYPRQMSYKCTMKVKPGIKDIFAGNNFTGTHYLNADLKLMRTEWKMTCPHGSCGQFGPSPTSVGINAHGEEQAMYQTFANERLPPGPGGALAVQCQKLPLHSPVFNETWADDAVYRGVHYLDGRLCHRWSNTVPWAIQRVQRISDYYSDFYTNLPVASISEDDAIDLRYETLTILNLQPQPEALFNVSGLHCAEPGPGSDAHPGAREMLI</sequence>
<name>A0ABP0KW51_9DINO</name>
<keyword evidence="3" id="KW-1185">Reference proteome</keyword>
<protein>
    <submittedName>
        <fullName evidence="2">Uncharacterized protein</fullName>
    </submittedName>
</protein>
<comment type="caution">
    <text evidence="2">The sequence shown here is derived from an EMBL/GenBank/DDBJ whole genome shotgun (WGS) entry which is preliminary data.</text>
</comment>
<dbReference type="EMBL" id="CAXAMN010010001">
    <property type="protein sequence ID" value="CAK9030468.1"/>
    <property type="molecule type" value="Genomic_DNA"/>
</dbReference>
<keyword evidence="1" id="KW-0732">Signal</keyword>
<evidence type="ECO:0000313" key="2">
    <source>
        <dbReference type="EMBL" id="CAK9030468.1"/>
    </source>
</evidence>
<feature type="signal peptide" evidence="1">
    <location>
        <begin position="1"/>
        <end position="21"/>
    </location>
</feature>
<organism evidence="2 3">
    <name type="scientific">Durusdinium trenchii</name>
    <dbReference type="NCBI Taxonomy" id="1381693"/>
    <lineage>
        <taxon>Eukaryota</taxon>
        <taxon>Sar</taxon>
        <taxon>Alveolata</taxon>
        <taxon>Dinophyceae</taxon>
        <taxon>Suessiales</taxon>
        <taxon>Symbiodiniaceae</taxon>
        <taxon>Durusdinium</taxon>
    </lineage>
</organism>
<dbReference type="Proteomes" id="UP001642484">
    <property type="component" value="Unassembled WGS sequence"/>
</dbReference>
<reference evidence="2 3" key="1">
    <citation type="submission" date="2024-02" db="EMBL/GenBank/DDBJ databases">
        <authorList>
            <person name="Chen Y."/>
            <person name="Shah S."/>
            <person name="Dougan E. K."/>
            <person name="Thang M."/>
            <person name="Chan C."/>
        </authorList>
    </citation>
    <scope>NUCLEOTIDE SEQUENCE [LARGE SCALE GENOMIC DNA]</scope>
</reference>
<gene>
    <name evidence="2" type="ORF">CCMP2556_LOCUS17893</name>
</gene>
<proteinExistence type="predicted"/>
<accession>A0ABP0KW51</accession>
<evidence type="ECO:0000256" key="1">
    <source>
        <dbReference type="SAM" id="SignalP"/>
    </source>
</evidence>